<proteinExistence type="inferred from homology"/>
<evidence type="ECO:0008006" key="8">
    <source>
        <dbReference type="Google" id="ProtNLM"/>
    </source>
</evidence>
<dbReference type="AlphaFoldDB" id="V4MH92"/>
<organism evidence="6 7">
    <name type="scientific">Eutrema salsugineum</name>
    <name type="common">Saltwater cress</name>
    <name type="synonym">Sisymbrium salsugineum</name>
    <dbReference type="NCBI Taxonomy" id="72664"/>
    <lineage>
        <taxon>Eukaryota</taxon>
        <taxon>Viridiplantae</taxon>
        <taxon>Streptophyta</taxon>
        <taxon>Embryophyta</taxon>
        <taxon>Tracheophyta</taxon>
        <taxon>Spermatophyta</taxon>
        <taxon>Magnoliopsida</taxon>
        <taxon>eudicotyledons</taxon>
        <taxon>Gunneridae</taxon>
        <taxon>Pentapetalae</taxon>
        <taxon>rosids</taxon>
        <taxon>malvids</taxon>
        <taxon>Brassicales</taxon>
        <taxon>Brassicaceae</taxon>
        <taxon>Eutremeae</taxon>
        <taxon>Eutrema</taxon>
    </lineage>
</organism>
<comment type="cofactor">
    <cofactor evidence="1">
        <name>pyridoxal 5'-phosphate</name>
        <dbReference type="ChEBI" id="CHEBI:597326"/>
    </cofactor>
</comment>
<dbReference type="OMA" id="ANQSWVG"/>
<dbReference type="Gramene" id="ESQ30676">
    <property type="protein sequence ID" value="ESQ30676"/>
    <property type="gene ID" value="EUTSA_v10012197mg"/>
</dbReference>
<dbReference type="InterPro" id="IPR043131">
    <property type="entry name" value="BCAT-like_N"/>
</dbReference>
<dbReference type="PANTHER" id="PTHR42825">
    <property type="entry name" value="AMINO ACID AMINOTRANSFERASE"/>
    <property type="match status" value="1"/>
</dbReference>
<evidence type="ECO:0000256" key="3">
    <source>
        <dbReference type="ARBA" id="ARBA00022576"/>
    </source>
</evidence>
<evidence type="ECO:0000313" key="6">
    <source>
        <dbReference type="EMBL" id="ESQ30676.1"/>
    </source>
</evidence>
<keyword evidence="4" id="KW-0808">Transferase</keyword>
<comment type="similarity">
    <text evidence="2">Belongs to the class-IV pyridoxal-phosphate-dependent aminotransferase family.</text>
</comment>
<evidence type="ECO:0000313" key="7">
    <source>
        <dbReference type="Proteomes" id="UP000030689"/>
    </source>
</evidence>
<gene>
    <name evidence="6" type="ORF">EUTSA_v10012197mg</name>
</gene>
<evidence type="ECO:0000256" key="1">
    <source>
        <dbReference type="ARBA" id="ARBA00001933"/>
    </source>
</evidence>
<dbReference type="Proteomes" id="UP000030689">
    <property type="component" value="Unassembled WGS sequence"/>
</dbReference>
<evidence type="ECO:0000256" key="5">
    <source>
        <dbReference type="ARBA" id="ARBA00022898"/>
    </source>
</evidence>
<name>V4MH92_EUTSA</name>
<feature type="non-terminal residue" evidence="6">
    <location>
        <position position="123"/>
    </location>
</feature>
<dbReference type="KEGG" id="eus:EUTSA_v10012197mg"/>
<evidence type="ECO:0000256" key="2">
    <source>
        <dbReference type="ARBA" id="ARBA00009320"/>
    </source>
</evidence>
<dbReference type="InterPro" id="IPR036038">
    <property type="entry name" value="Aminotransferase-like"/>
</dbReference>
<protein>
    <recommendedName>
        <fullName evidence="8">Branched-chain amino acid aminotransferase</fullName>
    </recommendedName>
</protein>
<keyword evidence="7" id="KW-1185">Reference proteome</keyword>
<dbReference type="SUPFAM" id="SSF56752">
    <property type="entry name" value="D-aminoacid aminotransferase-like PLP-dependent enzymes"/>
    <property type="match status" value="1"/>
</dbReference>
<accession>V4MH92</accession>
<dbReference type="GO" id="GO:0009081">
    <property type="term" value="P:branched-chain amino acid metabolic process"/>
    <property type="evidence" value="ECO:0007669"/>
    <property type="project" value="InterPro"/>
</dbReference>
<keyword evidence="5" id="KW-0663">Pyridoxal phosphate</keyword>
<dbReference type="eggNOG" id="KOG0975">
    <property type="taxonomic scope" value="Eukaryota"/>
</dbReference>
<sequence>MRGLFEDLKADRTEDDQVRLFRPDENALSMQTCADRLCMTPPSVEQFIEAVKQTVRAIKKWVPPGKGVLYTRPRLIGSGAILGAAPAPEYTFLIYASPVGDYHKVSTGLNFKVDHKYRRAHSL</sequence>
<dbReference type="GO" id="GO:0004084">
    <property type="term" value="F:branched-chain-amino-acid transaminase activity"/>
    <property type="evidence" value="ECO:0007669"/>
    <property type="project" value="InterPro"/>
</dbReference>
<dbReference type="EMBL" id="KI517809">
    <property type="protein sequence ID" value="ESQ30676.1"/>
    <property type="molecule type" value="Genomic_DNA"/>
</dbReference>
<keyword evidence="3" id="KW-0032">Aminotransferase</keyword>
<dbReference type="Gene3D" id="3.30.470.10">
    <property type="match status" value="1"/>
</dbReference>
<evidence type="ECO:0000256" key="4">
    <source>
        <dbReference type="ARBA" id="ARBA00022679"/>
    </source>
</evidence>
<dbReference type="STRING" id="72664.V4MH92"/>
<dbReference type="PANTHER" id="PTHR42825:SF11">
    <property type="entry name" value="BRANCHED-CHAIN-AMINO-ACID AMINOTRANSFERASE 6"/>
    <property type="match status" value="1"/>
</dbReference>
<dbReference type="InterPro" id="IPR005786">
    <property type="entry name" value="B_amino_transII"/>
</dbReference>
<dbReference type="Gene3D" id="3.20.10.10">
    <property type="entry name" value="D-amino Acid Aminotransferase, subunit A, domain 2"/>
    <property type="match status" value="1"/>
</dbReference>
<dbReference type="InterPro" id="IPR043132">
    <property type="entry name" value="BCAT-like_C"/>
</dbReference>
<reference evidence="6 7" key="1">
    <citation type="journal article" date="2013" name="Front. Plant Sci.">
        <title>The Reference Genome of the Halophytic Plant Eutrema salsugineum.</title>
        <authorList>
            <person name="Yang R."/>
            <person name="Jarvis D.E."/>
            <person name="Chen H."/>
            <person name="Beilstein M.A."/>
            <person name="Grimwood J."/>
            <person name="Jenkins J."/>
            <person name="Shu S."/>
            <person name="Prochnik S."/>
            <person name="Xin M."/>
            <person name="Ma C."/>
            <person name="Schmutz J."/>
            <person name="Wing R.A."/>
            <person name="Mitchell-Olds T."/>
            <person name="Schumaker K.S."/>
            <person name="Wang X."/>
        </authorList>
    </citation>
    <scope>NUCLEOTIDE SEQUENCE [LARGE SCALE GENOMIC DNA]</scope>
</reference>